<proteinExistence type="predicted"/>
<gene>
    <name evidence="1" type="ORF">L1892_23410</name>
</gene>
<evidence type="ECO:0000313" key="2">
    <source>
        <dbReference type="Proteomes" id="UP001108089"/>
    </source>
</evidence>
<dbReference type="RefSeq" id="WP_235726200.1">
    <property type="nucleotide sequence ID" value="NZ_JAKGCU010000038.1"/>
</dbReference>
<evidence type="ECO:0000313" key="1">
    <source>
        <dbReference type="EMBL" id="MCF3941321.1"/>
    </source>
</evidence>
<evidence type="ECO:0008006" key="3">
    <source>
        <dbReference type="Google" id="ProtNLM"/>
    </source>
</evidence>
<sequence>MAQSLDGGVAWRAPLGTTLPGDVVESKADLVSADPAWADGDQGTCAQDGLSVGITRTSNIVKDFDGGDYVDVQTEYNGTFKIKLLDVDNEAVKKTAFGDANVTVTPATPTTGARYHVAHNPEQLPLSAWVFTTKYGRKYKTFEIERGRVSEIAEFKMESQDATGLELTIRSFRNSNGNYVEEYGDIDGNPSSGS</sequence>
<accession>A0ABS9DQC0</accession>
<keyword evidence="2" id="KW-1185">Reference proteome</keyword>
<dbReference type="EMBL" id="JAKGCU010000038">
    <property type="protein sequence ID" value="MCF3941321.1"/>
    <property type="molecule type" value="Genomic_DNA"/>
</dbReference>
<dbReference type="Proteomes" id="UP001108089">
    <property type="component" value="Unassembled WGS sequence"/>
</dbReference>
<reference evidence="1" key="1">
    <citation type="submission" date="2022-01" db="EMBL/GenBank/DDBJ databases">
        <title>Gordonia xiamenensis sp. nov., isolated from surface seawater in Xiamen.</title>
        <authorList>
            <person name="He Y.F."/>
        </authorList>
    </citation>
    <scope>NUCLEOTIDE SEQUENCE</scope>
    <source>
        <strain evidence="1">GW1C4-4</strain>
    </source>
</reference>
<name>A0ABS9DQC0_9ACTN</name>
<organism evidence="1 2">
    <name type="scientific">Gordonia tangerina</name>
    <dbReference type="NCBI Taxonomy" id="2911060"/>
    <lineage>
        <taxon>Bacteria</taxon>
        <taxon>Bacillati</taxon>
        <taxon>Actinomycetota</taxon>
        <taxon>Actinomycetes</taxon>
        <taxon>Mycobacteriales</taxon>
        <taxon>Gordoniaceae</taxon>
        <taxon>Gordonia</taxon>
    </lineage>
</organism>
<comment type="caution">
    <text evidence="1">The sequence shown here is derived from an EMBL/GenBank/DDBJ whole genome shotgun (WGS) entry which is preliminary data.</text>
</comment>
<protein>
    <recommendedName>
        <fullName evidence="3">Major tail protein</fullName>
    </recommendedName>
</protein>